<feature type="compositionally biased region" description="Polar residues" evidence="1">
    <location>
        <begin position="336"/>
        <end position="350"/>
    </location>
</feature>
<protein>
    <submittedName>
        <fullName evidence="2">Uncharacterized protein</fullName>
    </submittedName>
</protein>
<keyword evidence="3" id="KW-1185">Reference proteome</keyword>
<feature type="region of interest" description="Disordered" evidence="1">
    <location>
        <begin position="228"/>
        <end position="286"/>
    </location>
</feature>
<reference evidence="3" key="1">
    <citation type="journal article" date="2015" name="Genome Announc.">
        <title>Draft genome sequence of the fungus Penicillium brasilianum MG11.</title>
        <authorList>
            <person name="Horn F."/>
            <person name="Linde J."/>
            <person name="Mattern D.J."/>
            <person name="Walther G."/>
            <person name="Guthke R."/>
            <person name="Brakhage A.A."/>
            <person name="Valiante V."/>
        </authorList>
    </citation>
    <scope>NUCLEOTIDE SEQUENCE [LARGE SCALE GENOMIC DNA]</scope>
    <source>
        <strain evidence="3">MG11</strain>
    </source>
</reference>
<feature type="compositionally biased region" description="Low complexity" evidence="1">
    <location>
        <begin position="233"/>
        <end position="243"/>
    </location>
</feature>
<feature type="compositionally biased region" description="Pro residues" evidence="1">
    <location>
        <begin position="1"/>
        <end position="16"/>
    </location>
</feature>
<dbReference type="EMBL" id="CDHK01000003">
    <property type="protein sequence ID" value="CEO59115.1"/>
    <property type="molecule type" value="Genomic_DNA"/>
</dbReference>
<accession>A0A0F7VGC0</accession>
<feature type="region of interest" description="Disordered" evidence="1">
    <location>
        <begin position="328"/>
        <end position="350"/>
    </location>
</feature>
<organism evidence="2 3">
    <name type="scientific">Penicillium brasilianum</name>
    <dbReference type="NCBI Taxonomy" id="104259"/>
    <lineage>
        <taxon>Eukaryota</taxon>
        <taxon>Fungi</taxon>
        <taxon>Dikarya</taxon>
        <taxon>Ascomycota</taxon>
        <taxon>Pezizomycotina</taxon>
        <taxon>Eurotiomycetes</taxon>
        <taxon>Eurotiomycetidae</taxon>
        <taxon>Eurotiales</taxon>
        <taxon>Aspergillaceae</taxon>
        <taxon>Penicillium</taxon>
    </lineage>
</organism>
<evidence type="ECO:0000313" key="3">
    <source>
        <dbReference type="Proteomes" id="UP000042958"/>
    </source>
</evidence>
<evidence type="ECO:0000313" key="2">
    <source>
        <dbReference type="EMBL" id="CEO59115.1"/>
    </source>
</evidence>
<feature type="region of interest" description="Disordered" evidence="1">
    <location>
        <begin position="91"/>
        <end position="110"/>
    </location>
</feature>
<evidence type="ECO:0000256" key="1">
    <source>
        <dbReference type="SAM" id="MobiDB-lite"/>
    </source>
</evidence>
<feature type="region of interest" description="Disordered" evidence="1">
    <location>
        <begin position="1"/>
        <end position="83"/>
    </location>
</feature>
<proteinExistence type="predicted"/>
<dbReference type="OrthoDB" id="4367945at2759"/>
<dbReference type="AlphaFoldDB" id="A0A0F7VGC0"/>
<feature type="compositionally biased region" description="Polar residues" evidence="1">
    <location>
        <begin position="417"/>
        <end position="432"/>
    </location>
</feature>
<feature type="region of interest" description="Disordered" evidence="1">
    <location>
        <begin position="411"/>
        <end position="440"/>
    </location>
</feature>
<dbReference type="Proteomes" id="UP000042958">
    <property type="component" value="Unassembled WGS sequence"/>
</dbReference>
<sequence length="541" mass="58430">MYSPVAPPSPSRPPPLPRRDRGLASEQTEVKEAALSQALGSSQPTVKARPYYEVHSSTRFEMLTGRTRPEGQPQADASLYDGKLLSDQPIAVRRRSRSLSRSPRPRPLGQVFTNLPDFGISNGTRIEEQVPIVLRPGFSTTPTEIEATSNAHLRRLPPLSNVDCTVQSHLAASVSTSAIDQTPRERYGPVLRISSSANRFLVDSPNDDDQVHSLPSLSSAPFVRPPYSPQLPSPLCQSSSLPSTPIGSQAGCPQIRRKPAPPPPRSSSLKGIASPPEPVDLRTLPPNSGSLFEKYMPAERPVIQTGIVKAPTRRVGLKKSISNLFARAGRPESRGPSLQTTSQGLKPQSSIPELVKARTSKPARLTKVRPVDISAPVPVIPSGPTPSRLAALQAAQSTLVVVAETVPRPAVPTPAANQSPANARLSPTTIAQPQGGHGNSTSLSWAEITQCVNRLGKRLVQESDAEKRKKLYADFVRLVTLRADVMSQEAILAEQASLLAVMGAETRRRRGLASMRVLALYQEDGTLLDEEVPTDRIAKEW</sequence>
<name>A0A0F7VGC0_PENBI</name>
<gene>
    <name evidence="2" type="ORF">PMG11_03802</name>
</gene>
<feature type="compositionally biased region" description="Basic and acidic residues" evidence="1">
    <location>
        <begin position="17"/>
        <end position="32"/>
    </location>
</feature>